<dbReference type="EMBL" id="FJUW01000016">
    <property type="protein sequence ID" value="CZS99377.1"/>
    <property type="molecule type" value="Genomic_DNA"/>
</dbReference>
<dbReference type="AlphaFoldDB" id="A0A1E1KMZ3"/>
<protein>
    <submittedName>
        <fullName evidence="3">Uncharacterized protein</fullName>
    </submittedName>
</protein>
<accession>A0A1E1KMZ3</accession>
<comment type="caution">
    <text evidence="3">The sequence shown here is derived from an EMBL/GenBank/DDBJ whole genome shotgun (WGS) entry which is preliminary data.</text>
</comment>
<evidence type="ECO:0000256" key="1">
    <source>
        <dbReference type="SAM" id="Coils"/>
    </source>
</evidence>
<feature type="region of interest" description="Disordered" evidence="2">
    <location>
        <begin position="138"/>
        <end position="173"/>
    </location>
</feature>
<gene>
    <name evidence="3" type="ORF">RCO7_00612</name>
</gene>
<evidence type="ECO:0000256" key="2">
    <source>
        <dbReference type="SAM" id="MobiDB-lite"/>
    </source>
</evidence>
<evidence type="ECO:0000313" key="3">
    <source>
        <dbReference type="EMBL" id="CZS99377.1"/>
    </source>
</evidence>
<organism evidence="3 4">
    <name type="scientific">Rhynchosporium graminicola</name>
    <dbReference type="NCBI Taxonomy" id="2792576"/>
    <lineage>
        <taxon>Eukaryota</taxon>
        <taxon>Fungi</taxon>
        <taxon>Dikarya</taxon>
        <taxon>Ascomycota</taxon>
        <taxon>Pezizomycotina</taxon>
        <taxon>Leotiomycetes</taxon>
        <taxon>Helotiales</taxon>
        <taxon>Ploettnerulaceae</taxon>
        <taxon>Rhynchosporium</taxon>
    </lineage>
</organism>
<keyword evidence="1" id="KW-0175">Coiled coil</keyword>
<dbReference type="Proteomes" id="UP000178129">
    <property type="component" value="Unassembled WGS sequence"/>
</dbReference>
<evidence type="ECO:0000313" key="4">
    <source>
        <dbReference type="Proteomes" id="UP000178129"/>
    </source>
</evidence>
<feature type="compositionally biased region" description="Polar residues" evidence="2">
    <location>
        <begin position="15"/>
        <end position="26"/>
    </location>
</feature>
<feature type="region of interest" description="Disordered" evidence="2">
    <location>
        <begin position="1"/>
        <end position="52"/>
    </location>
</feature>
<dbReference type="InParanoid" id="A0A1E1KMZ3"/>
<sequence length="531" mass="59915">MSPSTVPKLPPPETLLQTWPDSGQLKTTTESSASASMAAQPTPATNRSATFSQSQLALSYHMQISKRDGESSTDYCQQLLKHVKMGLPKTPEELRYIDTREFWKDECNKIYNEKVALEHKVLRLEEERRSFMEKHPFIEAAKEKEHPGPGNSDVRRQGESSQRMEAGTSKKRPAPFQTFLEDQDEVSDIDNDICSQMSTMAIRLTRQQTSLIEAIHQASTLDQINHLTKSVLQMISMLDKAIPDCCLPLKSLKANSADLKTLRMLRYLLDCIRRSFHTCFDGMNQLFSTIPGRMKQRVVINRMIMFFQKSLDFLSTISALQSEGNQHTQQIQSTRNKRAKLDKVEYAVNRYLAQTLAFIAKQIDWEEGKIGHSEVLEGMLVVAIQRTGRCIKDAVFGEHILAPRSVVIRPETRYIVQVLYATLGGANKKELISLVLSKEQPSRNSSSGSNVPSGSVISGQLLNKVRKQLQEILLESTLGGVDLEIMQLPTIPSDLGDIEDTSDKEELYGKEWLLERVWGLIGWDMVTPDLA</sequence>
<reference evidence="4" key="1">
    <citation type="submission" date="2016-03" db="EMBL/GenBank/DDBJ databases">
        <authorList>
            <person name="Ploux O."/>
        </authorList>
    </citation>
    <scope>NUCLEOTIDE SEQUENCE [LARGE SCALE GENOMIC DNA]</scope>
    <source>
        <strain evidence="4">UK7</strain>
    </source>
</reference>
<name>A0A1E1KMZ3_9HELO</name>
<feature type="compositionally biased region" description="Basic and acidic residues" evidence="2">
    <location>
        <begin position="138"/>
        <end position="158"/>
    </location>
</feature>
<feature type="compositionally biased region" description="Low complexity" evidence="2">
    <location>
        <begin position="27"/>
        <end position="45"/>
    </location>
</feature>
<keyword evidence="4" id="KW-1185">Reference proteome</keyword>
<feature type="coiled-coil region" evidence="1">
    <location>
        <begin position="107"/>
        <end position="134"/>
    </location>
</feature>
<proteinExistence type="predicted"/>